<dbReference type="SUPFAM" id="SSF52047">
    <property type="entry name" value="RNI-like"/>
    <property type="match status" value="1"/>
</dbReference>
<name>A0AAD7A6J6_9AGAR</name>
<keyword evidence="2" id="KW-1185">Reference proteome</keyword>
<dbReference type="Gene3D" id="3.80.10.10">
    <property type="entry name" value="Ribonuclease Inhibitor"/>
    <property type="match status" value="1"/>
</dbReference>
<dbReference type="EMBL" id="JARIHO010000014">
    <property type="protein sequence ID" value="KAJ7350537.1"/>
    <property type="molecule type" value="Genomic_DNA"/>
</dbReference>
<dbReference type="InterPro" id="IPR032675">
    <property type="entry name" value="LRR_dom_sf"/>
</dbReference>
<accession>A0AAD7A6J6</accession>
<organism evidence="1 2">
    <name type="scientific">Mycena albidolilacea</name>
    <dbReference type="NCBI Taxonomy" id="1033008"/>
    <lineage>
        <taxon>Eukaryota</taxon>
        <taxon>Fungi</taxon>
        <taxon>Dikarya</taxon>
        <taxon>Basidiomycota</taxon>
        <taxon>Agaricomycotina</taxon>
        <taxon>Agaricomycetes</taxon>
        <taxon>Agaricomycetidae</taxon>
        <taxon>Agaricales</taxon>
        <taxon>Marasmiineae</taxon>
        <taxon>Mycenaceae</taxon>
        <taxon>Mycena</taxon>
    </lineage>
</organism>
<protein>
    <submittedName>
        <fullName evidence="1">Uncharacterized protein</fullName>
    </submittedName>
</protein>
<dbReference type="Proteomes" id="UP001218218">
    <property type="component" value="Unassembled WGS sequence"/>
</dbReference>
<gene>
    <name evidence="1" type="ORF">DFH08DRAFT_861715</name>
</gene>
<comment type="caution">
    <text evidence="1">The sequence shown here is derived from an EMBL/GenBank/DDBJ whole genome shotgun (WGS) entry which is preliminary data.</text>
</comment>
<sequence>MIAFRSSGRDVALKLTLCLVARCVQFWIGCLFYEVVSISGDCRANGFLSLVNSKPPAATACSILAACTAVESLACWVDSNGSSELPLLISRLPLHRLSIEFKHFAGIPLTSSTWLSSLTHLDLIFWRSFPAQGLSILRHFSRLTHVALHPDAEVEIEHVVMVCSSCPCLQVLIIADTGDYTGLVLPVHDHRIVEQQAILNIVEDWEAPYSGCEDMWSCAKIVLDKRKASAVNKE</sequence>
<evidence type="ECO:0000313" key="1">
    <source>
        <dbReference type="EMBL" id="KAJ7350537.1"/>
    </source>
</evidence>
<proteinExistence type="predicted"/>
<dbReference type="AlphaFoldDB" id="A0AAD7A6J6"/>
<reference evidence="1" key="1">
    <citation type="submission" date="2023-03" db="EMBL/GenBank/DDBJ databases">
        <title>Massive genome expansion in bonnet fungi (Mycena s.s.) driven by repeated elements and novel gene families across ecological guilds.</title>
        <authorList>
            <consortium name="Lawrence Berkeley National Laboratory"/>
            <person name="Harder C.B."/>
            <person name="Miyauchi S."/>
            <person name="Viragh M."/>
            <person name="Kuo A."/>
            <person name="Thoen E."/>
            <person name="Andreopoulos B."/>
            <person name="Lu D."/>
            <person name="Skrede I."/>
            <person name="Drula E."/>
            <person name="Henrissat B."/>
            <person name="Morin E."/>
            <person name="Kohler A."/>
            <person name="Barry K."/>
            <person name="LaButti K."/>
            <person name="Morin E."/>
            <person name="Salamov A."/>
            <person name="Lipzen A."/>
            <person name="Mereny Z."/>
            <person name="Hegedus B."/>
            <person name="Baldrian P."/>
            <person name="Stursova M."/>
            <person name="Weitz H."/>
            <person name="Taylor A."/>
            <person name="Grigoriev I.V."/>
            <person name="Nagy L.G."/>
            <person name="Martin F."/>
            <person name="Kauserud H."/>
        </authorList>
    </citation>
    <scope>NUCLEOTIDE SEQUENCE</scope>
    <source>
        <strain evidence="1">CBHHK002</strain>
    </source>
</reference>
<evidence type="ECO:0000313" key="2">
    <source>
        <dbReference type="Proteomes" id="UP001218218"/>
    </source>
</evidence>